<protein>
    <submittedName>
        <fullName evidence="1">Uncharacterized protein</fullName>
    </submittedName>
</protein>
<gene>
    <name evidence="1" type="ORF">L1F29_24560</name>
</gene>
<name>A0ABY5S3W3_9BACL</name>
<reference evidence="1" key="1">
    <citation type="submission" date="2022-01" db="EMBL/GenBank/DDBJ databases">
        <title>Paenibacillus spongiae sp. nov., isolated from marine sponge.</title>
        <authorList>
            <person name="Li Z."/>
            <person name="Zhang M."/>
        </authorList>
    </citation>
    <scope>NUCLEOTIDE SEQUENCE</scope>
    <source>
        <strain evidence="1">PHS-Z3</strain>
    </source>
</reference>
<dbReference type="EMBL" id="CP091430">
    <property type="protein sequence ID" value="UVI28596.1"/>
    <property type="molecule type" value="Genomic_DNA"/>
</dbReference>
<sequence length="58" mass="6510">MEYRTATLTPDAVTRLQQLESDLSNATGSNIVLIAYTEQEEGKGNRVIYDSTIEHDHN</sequence>
<proteinExistence type="predicted"/>
<evidence type="ECO:0000313" key="1">
    <source>
        <dbReference type="EMBL" id="UVI28596.1"/>
    </source>
</evidence>
<dbReference type="Proteomes" id="UP001057877">
    <property type="component" value="Chromosome"/>
</dbReference>
<dbReference type="RefSeq" id="WP_258384685.1">
    <property type="nucleotide sequence ID" value="NZ_CP091430.1"/>
</dbReference>
<organism evidence="1 2">
    <name type="scientific">Paenibacillus spongiae</name>
    <dbReference type="NCBI Taxonomy" id="2909671"/>
    <lineage>
        <taxon>Bacteria</taxon>
        <taxon>Bacillati</taxon>
        <taxon>Bacillota</taxon>
        <taxon>Bacilli</taxon>
        <taxon>Bacillales</taxon>
        <taxon>Paenibacillaceae</taxon>
        <taxon>Paenibacillus</taxon>
    </lineage>
</organism>
<evidence type="ECO:0000313" key="2">
    <source>
        <dbReference type="Proteomes" id="UP001057877"/>
    </source>
</evidence>
<keyword evidence="2" id="KW-1185">Reference proteome</keyword>
<accession>A0ABY5S3W3</accession>